<reference evidence="2" key="1">
    <citation type="submission" date="2016-11" db="UniProtKB">
        <authorList>
            <consortium name="WormBaseParasite"/>
        </authorList>
    </citation>
    <scope>IDENTIFICATION</scope>
</reference>
<evidence type="ECO:0000313" key="2">
    <source>
        <dbReference type="WBParaSite" id="L893_g31775.t1"/>
    </source>
</evidence>
<dbReference type="Proteomes" id="UP000095287">
    <property type="component" value="Unplaced"/>
</dbReference>
<organism evidence="1 2">
    <name type="scientific">Steinernema glaseri</name>
    <dbReference type="NCBI Taxonomy" id="37863"/>
    <lineage>
        <taxon>Eukaryota</taxon>
        <taxon>Metazoa</taxon>
        <taxon>Ecdysozoa</taxon>
        <taxon>Nematoda</taxon>
        <taxon>Chromadorea</taxon>
        <taxon>Rhabditida</taxon>
        <taxon>Tylenchina</taxon>
        <taxon>Panagrolaimomorpha</taxon>
        <taxon>Strongyloidoidea</taxon>
        <taxon>Steinernematidae</taxon>
        <taxon>Steinernema</taxon>
    </lineage>
</organism>
<dbReference type="AlphaFoldDB" id="A0A1I8A0K8"/>
<name>A0A1I8A0K8_9BILA</name>
<protein>
    <submittedName>
        <fullName evidence="2">F-box domain-containing protein</fullName>
    </submittedName>
</protein>
<evidence type="ECO:0000313" key="1">
    <source>
        <dbReference type="Proteomes" id="UP000095287"/>
    </source>
</evidence>
<accession>A0A1I8A0K8</accession>
<proteinExistence type="predicted"/>
<keyword evidence="1" id="KW-1185">Reference proteome</keyword>
<sequence length="339" mass="39310">MNHQRGSNSHILFTSLRIANEKRQNSSMFLIVCESMDAVPAAFVESVCLCLDRDSIRESCKILSRWGKLSSSSFRKIHTLWVFVYNKNKLYAAAQPALSRFRSLEKAVPLHSVSPRFVNRFHIEPATWIVQGLPSSWKEITLDQLQQLARFIRPTTEQTHPVRYNDESYNKLWLEGSIATTEFLSMRLPVNSVNLWIDGSDDIEAVDTFLEHAGPLYVMDFHITHTLKQSTVDAMIDKFVPADGGFFGLGRDTRLTRDQLERLVLKCEMFEKKVRFVVHPEGATSSSKVTDFFDFDKHYSTKKFKHKGFIATRDGARLQVCVEYGRWNQLDWMWFQRQK</sequence>
<dbReference type="WBParaSite" id="L893_g31775.t1">
    <property type="protein sequence ID" value="L893_g31775.t1"/>
    <property type="gene ID" value="L893_g31775"/>
</dbReference>